<protein>
    <submittedName>
        <fullName evidence="6">Sodium channel protein type 4 subunit alpha B-like protein</fullName>
    </submittedName>
</protein>
<evidence type="ECO:0000313" key="7">
    <source>
        <dbReference type="Proteomes" id="UP001279410"/>
    </source>
</evidence>
<evidence type="ECO:0000256" key="4">
    <source>
        <dbReference type="SAM" id="MobiDB-lite"/>
    </source>
</evidence>
<comment type="subcellular location">
    <subcellularLocation>
        <location evidence="1">Cell membrane</location>
    </subcellularLocation>
</comment>
<evidence type="ECO:0000259" key="5">
    <source>
        <dbReference type="Pfam" id="PF24609"/>
    </source>
</evidence>
<dbReference type="EMBL" id="BRZM01000408">
    <property type="protein sequence ID" value="GLD70686.1"/>
    <property type="molecule type" value="Genomic_DNA"/>
</dbReference>
<name>A0AAD3NGB0_LATJO</name>
<dbReference type="Proteomes" id="UP001279410">
    <property type="component" value="Unassembled WGS sequence"/>
</dbReference>
<keyword evidence="3" id="KW-0472">Membrane</keyword>
<sequence>MFDPDASQVIEYSQLSDFCDALQEPLRTPKPNTIKLIHMDLPLLPGDKIHCADILLALTAQVFGDSGEMDSLKDRLERKFTTDNSSKVPYEPISSTLRRKQEEVAATVIQRAYKKLLLQHRDAEERGAEPAGQTLANHVELYWPVVPPLDTDREEISEGGCEEVRLCVETRVNNQSAVENGFLPRSPDSSQQPMRPRGILKTKTPPPSYILHRLVFPLPRVLPPQ</sequence>
<feature type="domain" description="SCN5A-like C-terminal IQ motif" evidence="5">
    <location>
        <begin position="95"/>
        <end position="120"/>
    </location>
</feature>
<feature type="region of interest" description="Disordered" evidence="4">
    <location>
        <begin position="179"/>
        <end position="203"/>
    </location>
</feature>
<evidence type="ECO:0000256" key="2">
    <source>
        <dbReference type="ARBA" id="ARBA00022475"/>
    </source>
</evidence>
<keyword evidence="2" id="KW-1003">Cell membrane</keyword>
<dbReference type="PANTHER" id="PTHR10037:SF223">
    <property type="entry name" value="SODIUM CHANNEL PROTEIN TYPE 4 SUBUNIT ALPHA"/>
    <property type="match status" value="1"/>
</dbReference>
<evidence type="ECO:0000313" key="6">
    <source>
        <dbReference type="EMBL" id="GLD70686.1"/>
    </source>
</evidence>
<dbReference type="GO" id="GO:0086010">
    <property type="term" value="P:membrane depolarization during action potential"/>
    <property type="evidence" value="ECO:0007669"/>
    <property type="project" value="TreeGrafter"/>
</dbReference>
<dbReference type="Gene3D" id="1.20.5.1190">
    <property type="entry name" value="iswi atpase"/>
    <property type="match status" value="1"/>
</dbReference>
<dbReference type="Pfam" id="PF24609">
    <property type="entry name" value="IQ_SCN5A_C"/>
    <property type="match status" value="1"/>
</dbReference>
<keyword evidence="7" id="KW-1185">Reference proteome</keyword>
<accession>A0AAD3NGB0</accession>
<keyword evidence="6" id="KW-0813">Transport</keyword>
<keyword evidence="6" id="KW-0406">Ion transport</keyword>
<dbReference type="GO" id="GO:0019228">
    <property type="term" value="P:neuronal action potential"/>
    <property type="evidence" value="ECO:0007669"/>
    <property type="project" value="TreeGrafter"/>
</dbReference>
<organism evidence="6 7">
    <name type="scientific">Lates japonicus</name>
    <name type="common">Japanese lates</name>
    <dbReference type="NCBI Taxonomy" id="270547"/>
    <lineage>
        <taxon>Eukaryota</taxon>
        <taxon>Metazoa</taxon>
        <taxon>Chordata</taxon>
        <taxon>Craniata</taxon>
        <taxon>Vertebrata</taxon>
        <taxon>Euteleostomi</taxon>
        <taxon>Actinopterygii</taxon>
        <taxon>Neopterygii</taxon>
        <taxon>Teleostei</taxon>
        <taxon>Neoteleostei</taxon>
        <taxon>Acanthomorphata</taxon>
        <taxon>Carangaria</taxon>
        <taxon>Carangaria incertae sedis</taxon>
        <taxon>Centropomidae</taxon>
        <taxon>Lates</taxon>
    </lineage>
</organism>
<dbReference type="PANTHER" id="PTHR10037">
    <property type="entry name" value="VOLTAGE-GATED CATION CHANNEL CALCIUM AND SODIUM"/>
    <property type="match status" value="1"/>
</dbReference>
<dbReference type="GO" id="GO:0001518">
    <property type="term" value="C:voltage-gated sodium channel complex"/>
    <property type="evidence" value="ECO:0007669"/>
    <property type="project" value="TreeGrafter"/>
</dbReference>
<dbReference type="AlphaFoldDB" id="A0AAD3NGB0"/>
<evidence type="ECO:0000256" key="1">
    <source>
        <dbReference type="ARBA" id="ARBA00004236"/>
    </source>
</evidence>
<keyword evidence="6" id="KW-0407">Ion channel</keyword>
<gene>
    <name evidence="6" type="ORF">AKAME5_002200400</name>
</gene>
<dbReference type="GO" id="GO:0005248">
    <property type="term" value="F:voltage-gated sodium channel activity"/>
    <property type="evidence" value="ECO:0007669"/>
    <property type="project" value="TreeGrafter"/>
</dbReference>
<dbReference type="InterPro" id="IPR058542">
    <property type="entry name" value="IQ_SCN5A_C"/>
</dbReference>
<dbReference type="Gene3D" id="1.10.238.10">
    <property type="entry name" value="EF-hand"/>
    <property type="match status" value="1"/>
</dbReference>
<proteinExistence type="predicted"/>
<comment type="caution">
    <text evidence="6">The sequence shown here is derived from an EMBL/GenBank/DDBJ whole genome shotgun (WGS) entry which is preliminary data.</text>
</comment>
<dbReference type="InterPro" id="IPR043203">
    <property type="entry name" value="VGCC_Ca_Na"/>
</dbReference>
<reference evidence="6" key="1">
    <citation type="submission" date="2022-08" db="EMBL/GenBank/DDBJ databases">
        <title>Genome sequencing of akame (Lates japonicus).</title>
        <authorList>
            <person name="Hashiguchi Y."/>
            <person name="Takahashi H."/>
        </authorList>
    </citation>
    <scope>NUCLEOTIDE SEQUENCE</scope>
    <source>
        <strain evidence="6">Kochi</strain>
    </source>
</reference>
<evidence type="ECO:0000256" key="3">
    <source>
        <dbReference type="ARBA" id="ARBA00023136"/>
    </source>
</evidence>